<feature type="compositionally biased region" description="Polar residues" evidence="1">
    <location>
        <begin position="356"/>
        <end position="383"/>
    </location>
</feature>
<dbReference type="AlphaFoldDB" id="A0A8S0WBF5"/>
<keyword evidence="3" id="KW-1185">Reference proteome</keyword>
<comment type="caution">
    <text evidence="2">The sequence shown here is derived from an EMBL/GenBank/DDBJ whole genome shotgun (WGS) entry which is preliminary data.</text>
</comment>
<evidence type="ECO:0000313" key="2">
    <source>
        <dbReference type="EMBL" id="CAA7263926.1"/>
    </source>
</evidence>
<organism evidence="2 3">
    <name type="scientific">Cyclocybe aegerita</name>
    <name type="common">Black poplar mushroom</name>
    <name type="synonym">Agrocybe aegerita</name>
    <dbReference type="NCBI Taxonomy" id="1973307"/>
    <lineage>
        <taxon>Eukaryota</taxon>
        <taxon>Fungi</taxon>
        <taxon>Dikarya</taxon>
        <taxon>Basidiomycota</taxon>
        <taxon>Agaricomycotina</taxon>
        <taxon>Agaricomycetes</taxon>
        <taxon>Agaricomycetidae</taxon>
        <taxon>Agaricales</taxon>
        <taxon>Agaricineae</taxon>
        <taxon>Bolbitiaceae</taxon>
        <taxon>Cyclocybe</taxon>
    </lineage>
</organism>
<dbReference type="EMBL" id="CACVBS010000042">
    <property type="protein sequence ID" value="CAA7263926.1"/>
    <property type="molecule type" value="Genomic_DNA"/>
</dbReference>
<reference evidence="2 3" key="1">
    <citation type="submission" date="2020-01" db="EMBL/GenBank/DDBJ databases">
        <authorList>
            <person name="Gupta K D."/>
        </authorList>
    </citation>
    <scope>NUCLEOTIDE SEQUENCE [LARGE SCALE GENOMIC DNA]</scope>
</reference>
<feature type="region of interest" description="Disordered" evidence="1">
    <location>
        <begin position="208"/>
        <end position="253"/>
    </location>
</feature>
<evidence type="ECO:0000256" key="1">
    <source>
        <dbReference type="SAM" id="MobiDB-lite"/>
    </source>
</evidence>
<feature type="compositionally biased region" description="Low complexity" evidence="1">
    <location>
        <begin position="398"/>
        <end position="410"/>
    </location>
</feature>
<feature type="compositionally biased region" description="Basic and acidic residues" evidence="1">
    <location>
        <begin position="297"/>
        <end position="313"/>
    </location>
</feature>
<feature type="compositionally biased region" description="Basic and acidic residues" evidence="1">
    <location>
        <begin position="496"/>
        <end position="511"/>
    </location>
</feature>
<gene>
    <name evidence="2" type="ORF">AAE3_LOCUS6224</name>
</gene>
<feature type="compositionally biased region" description="Basic residues" evidence="1">
    <location>
        <begin position="284"/>
        <end position="296"/>
    </location>
</feature>
<name>A0A8S0WBF5_CYCAE</name>
<accession>A0A8S0WBF5</accession>
<feature type="region of interest" description="Disordered" evidence="1">
    <location>
        <begin position="478"/>
        <end position="565"/>
    </location>
</feature>
<sequence>MAHSLTTGTDSSKSFLKRLKGSMKWKGASSPRTVAISHRVLVHPESGQLRIDGCVVEPEPGMFGVLCLDGVEILVEYSTRLPCSLVSSEGDSVPEVLYVRPAPSASSLKEGMSFTLFVNSAHFLVKVERVLGPVPDPVSAEPVSEVRPVEIQVADAGASTCTPAVRVMKTPLQRLRYPATPESLAPNRQPYTPLTPSPLIRLAELAHTPTSSPDKPLPSPPLLSPAGASGNNDRHERQNTDAQPVVNDEANGTAGDLPLLIQSILKASPSAAAKGPSAGSAYRRSSHHASRSSSHHTQHELLETSPMEDRDSVESVAGSVPGSPTSTRTPSLRRATRMHLNRKINQKSEGDVAIRPTSNETQKSGGHQAFQPPSASLQGVLSNPPQPAEIPLAGLGVSHWSHSRSPSTSSRRSRLSVQERLQQEDTSLTPRASSPQHIHEEVHLHTQYYPTQRKPSRSSWSATQQVFMTYTGYPESVERQGHQQLPTPPQRRRTLSKHDPPLETRERRADSDCPGIGVIGAGRPGRNTSMQPQGFFNPTTPTSHPRGDFPTTEDTQIKGKGKAAPKSMGLASSVAIPPAAIDANIPSTTQVKIKVGLSRPVYGTGPIVSFPLDTAEDAMIMSGGCRAVFVSPAQAQSIIEVAYQQPHNRYHPIAPGMPRPSTSLRF</sequence>
<feature type="compositionally biased region" description="Polar residues" evidence="1">
    <location>
        <begin position="526"/>
        <end position="543"/>
    </location>
</feature>
<evidence type="ECO:0000313" key="3">
    <source>
        <dbReference type="Proteomes" id="UP000467700"/>
    </source>
</evidence>
<feature type="compositionally biased region" description="Basic residues" evidence="1">
    <location>
        <begin position="334"/>
        <end position="345"/>
    </location>
</feature>
<feature type="compositionally biased region" description="Polar residues" evidence="1">
    <location>
        <begin position="424"/>
        <end position="436"/>
    </location>
</feature>
<protein>
    <submittedName>
        <fullName evidence="2">Uncharacterized protein</fullName>
    </submittedName>
</protein>
<dbReference type="OrthoDB" id="10370502at2759"/>
<proteinExistence type="predicted"/>
<dbReference type="Proteomes" id="UP000467700">
    <property type="component" value="Unassembled WGS sequence"/>
</dbReference>
<feature type="region of interest" description="Disordered" evidence="1">
    <location>
        <begin position="271"/>
        <end position="437"/>
    </location>
</feature>
<feature type="compositionally biased region" description="Low complexity" evidence="1">
    <location>
        <begin position="271"/>
        <end position="283"/>
    </location>
</feature>